<gene>
    <name evidence="4" type="ORF">IAD36_08625</name>
</gene>
<dbReference type="AlphaFoldDB" id="A0A9D1IZJ6"/>
<keyword evidence="3" id="KW-0406">Ion transport</keyword>
<organism evidence="4 5">
    <name type="scientific">Candidatus Scatomorpha intestinigallinarum</name>
    <dbReference type="NCBI Taxonomy" id="2840923"/>
    <lineage>
        <taxon>Bacteria</taxon>
        <taxon>Bacillati</taxon>
        <taxon>Bacillota</taxon>
        <taxon>Clostridia</taxon>
        <taxon>Eubacteriales</taxon>
        <taxon>Candidatus Scatomorpha</taxon>
    </lineage>
</organism>
<proteinExistence type="inferred from homology"/>
<accession>A0A9D1IZJ6</accession>
<dbReference type="Gene3D" id="1.20.1690.10">
    <property type="entry name" value="V-type ATP synthase subunit C domain"/>
    <property type="match status" value="2"/>
</dbReference>
<evidence type="ECO:0000256" key="1">
    <source>
        <dbReference type="ARBA" id="ARBA00006709"/>
    </source>
</evidence>
<comment type="caution">
    <text evidence="4">The sequence shown here is derived from an EMBL/GenBank/DDBJ whole genome shotgun (WGS) entry which is preliminary data.</text>
</comment>
<dbReference type="Pfam" id="PF01992">
    <property type="entry name" value="vATP-synt_AC39"/>
    <property type="match status" value="1"/>
</dbReference>
<dbReference type="Proteomes" id="UP000824238">
    <property type="component" value="Unassembled WGS sequence"/>
</dbReference>
<dbReference type="PANTHER" id="PTHR38682:SF1">
    <property type="entry name" value="V-TYPE ATP SYNTHASE SUBUNIT C"/>
    <property type="match status" value="1"/>
</dbReference>
<dbReference type="InterPro" id="IPR002843">
    <property type="entry name" value="ATPase_V0-cplx_csu/dsu"/>
</dbReference>
<dbReference type="InterPro" id="IPR044911">
    <property type="entry name" value="V-type_ATPase_csu/dsu_dom_3"/>
</dbReference>
<dbReference type="GO" id="GO:0046961">
    <property type="term" value="F:proton-transporting ATPase activity, rotational mechanism"/>
    <property type="evidence" value="ECO:0007669"/>
    <property type="project" value="InterPro"/>
</dbReference>
<keyword evidence="2" id="KW-0813">Transport</keyword>
<dbReference type="InterPro" id="IPR036079">
    <property type="entry name" value="ATPase_csu/dsu_sf"/>
</dbReference>
<evidence type="ECO:0000313" key="4">
    <source>
        <dbReference type="EMBL" id="HIR55641.1"/>
    </source>
</evidence>
<dbReference type="SUPFAM" id="SSF103486">
    <property type="entry name" value="V-type ATP synthase subunit C"/>
    <property type="match status" value="1"/>
</dbReference>
<evidence type="ECO:0000313" key="5">
    <source>
        <dbReference type="Proteomes" id="UP000824238"/>
    </source>
</evidence>
<evidence type="ECO:0000256" key="2">
    <source>
        <dbReference type="ARBA" id="ARBA00022448"/>
    </source>
</evidence>
<evidence type="ECO:0000256" key="3">
    <source>
        <dbReference type="ARBA" id="ARBA00023065"/>
    </source>
</evidence>
<reference evidence="4" key="1">
    <citation type="submission" date="2020-10" db="EMBL/GenBank/DDBJ databases">
        <authorList>
            <person name="Gilroy R."/>
        </authorList>
    </citation>
    <scope>NUCLEOTIDE SEQUENCE</scope>
    <source>
        <strain evidence="4">ChiGjej3B3-7149</strain>
    </source>
</reference>
<reference evidence="4" key="2">
    <citation type="journal article" date="2021" name="PeerJ">
        <title>Extensive microbial diversity within the chicken gut microbiome revealed by metagenomics and culture.</title>
        <authorList>
            <person name="Gilroy R."/>
            <person name="Ravi A."/>
            <person name="Getino M."/>
            <person name="Pursley I."/>
            <person name="Horton D.L."/>
            <person name="Alikhan N.F."/>
            <person name="Baker D."/>
            <person name="Gharbi K."/>
            <person name="Hall N."/>
            <person name="Watson M."/>
            <person name="Adriaenssens E.M."/>
            <person name="Foster-Nyarko E."/>
            <person name="Jarju S."/>
            <person name="Secka A."/>
            <person name="Antonio M."/>
            <person name="Oren A."/>
            <person name="Chaudhuri R.R."/>
            <person name="La Ragione R."/>
            <person name="Hildebrand F."/>
            <person name="Pallen M.J."/>
        </authorList>
    </citation>
    <scope>NUCLEOTIDE SEQUENCE</scope>
    <source>
        <strain evidence="4">ChiGjej3B3-7149</strain>
    </source>
</reference>
<dbReference type="InterPro" id="IPR035067">
    <property type="entry name" value="V-type_ATPase_csu/dsu"/>
</dbReference>
<name>A0A9D1IZJ6_9FIRM</name>
<dbReference type="Gene3D" id="1.10.132.50">
    <property type="entry name" value="ATP synthase (C/AC39) subunit, domain 3"/>
    <property type="match status" value="1"/>
</dbReference>
<comment type="similarity">
    <text evidence="1">Belongs to the V-ATPase V0D/AC39 subunit family.</text>
</comment>
<dbReference type="PANTHER" id="PTHR38682">
    <property type="entry name" value="V-TYPE ATP SYNTHASE SUBUNIT C"/>
    <property type="match status" value="1"/>
</dbReference>
<dbReference type="InterPro" id="IPR050873">
    <property type="entry name" value="V-ATPase_V0D/AC39_subunit"/>
</dbReference>
<sequence>MSKKTKDLNYLAMSAMLRAREANMLGRDRMDRMLAAGSYGEAAKLLAECGYEDLSDADAAGVDAALTRRRAAVFEELAGMAPQPEVVDIFRLKYDYHNLKTLVKAAGAQVSGDRLLSDCGRVPADKLKAAVEEDRLSDLPADMAAAYESARSLLARTGNPQLADFELDAAYFAELMRLAEATGSEFIKGYVRTMIDSANLRAAVRTVRMGKDRDFMLTALAPGGFADRENLAAAAESGDGLAAIFASTCLEHAAALGAEVMKGGPLTDFELACDNGVSAYLSQAKTKPFGIEPAAEYLALLEGEITAARMILTGRLAGIEPEVIRERLRDINA</sequence>
<dbReference type="EMBL" id="DVHH01000204">
    <property type="protein sequence ID" value="HIR55641.1"/>
    <property type="molecule type" value="Genomic_DNA"/>
</dbReference>
<protein>
    <submittedName>
        <fullName evidence="4">V-type ATPase subunit</fullName>
    </submittedName>
</protein>